<evidence type="ECO:0000256" key="1">
    <source>
        <dbReference type="SAM" id="MobiDB-lite"/>
    </source>
</evidence>
<dbReference type="AlphaFoldDB" id="A0AAD2FG57"/>
<gene>
    <name evidence="2" type="ORF">CYCCA115_LOCUS1307</name>
</gene>
<protein>
    <submittedName>
        <fullName evidence="2">Uncharacterized protein</fullName>
    </submittedName>
</protein>
<sequence>MAEAATSDAANIGSSSSRSVEDIAAYLENTIPKETWKPGRQPDTNMMATEIKEMWDEASSHDLRGFLWSYINRDQLKATVDDLVKFLEQGGKKPGTNVYQQERQFVGISHKVIDTALTHDFDMLQLHEKICFIFLTFYKKGNEGEYYGPYICFVQSSGMGKTKILYELCKHYKMNEEGTSKSGKGKSKSGTNIVGRLILCRNAKGESDERKKEKDLFDAFIDLRNGINSNQSFQQVVDGVFKKLDDMIALLNIADEPTELVLFFDEAHYLLDEGKYTKEKGKGKETKTTKMDAMLFRIVRLWIRKKRGNLQIVAVFTGTTAKLTNFIIDDDITNKTDTDTREYTSPKLEFYTRGEKTSYTPFYTTTTIGCLRFVKMDDSSSNKSEYSVAVPRGRPLFAAMSEQELKAGESIIVQRIVQDASPSAFKNTAATWLSVLGTRVQMGQTTFAAASGLVGRSYANLVSVSPATVDGNDKQTAKICFPPDPVCARLAMCLMDDSWSMALSEDTTLNGRPKVWWVQKMKDLFSDHFCSPEKGDFGEVMVALYFLFCADIVRGSLKDNKEYTTFSVPLNDWINCLINGGRSGDDGDDGDDLMSQNNDCQVHFSAIQVCRNYARAYDDSWSLLQNEVFLENMYKTGVGFYVFAGCSVIDVVFALRISVAAPRKGGVTATGSSSSKKYQYVPMFVSIKSQSSFCPKSASIECDNMKAKFEAVKGGSELGALCLLVVFGSSVKSKDGDYTLKPDCVKNLEEGMAVSKVLRIPTNDEFGLTEAFWELTGVHDEMSEVLASHSFLGAHREADSETTTNNFTEQVLRLRPKLKTKKAPETQGIVRKTDEVTGYLDKLLAGLDDIVRGPPSDGEKEKQKKRKATEEKTNKIQKPRIRY</sequence>
<dbReference type="PANTHER" id="PTHR33266">
    <property type="entry name" value="CHROMOSOME 15, WHOLE GENOME SHOTGUN SEQUENCE"/>
    <property type="match status" value="1"/>
</dbReference>
<organism evidence="2 3">
    <name type="scientific">Cylindrotheca closterium</name>
    <dbReference type="NCBI Taxonomy" id="2856"/>
    <lineage>
        <taxon>Eukaryota</taxon>
        <taxon>Sar</taxon>
        <taxon>Stramenopiles</taxon>
        <taxon>Ochrophyta</taxon>
        <taxon>Bacillariophyta</taxon>
        <taxon>Bacillariophyceae</taxon>
        <taxon>Bacillariophycidae</taxon>
        <taxon>Bacillariales</taxon>
        <taxon>Bacillariaceae</taxon>
        <taxon>Cylindrotheca</taxon>
    </lineage>
</organism>
<evidence type="ECO:0000313" key="2">
    <source>
        <dbReference type="EMBL" id="CAJ1927420.1"/>
    </source>
</evidence>
<dbReference type="PANTHER" id="PTHR33266:SF1">
    <property type="entry name" value="F-BOX DOMAIN-CONTAINING PROTEIN"/>
    <property type="match status" value="1"/>
</dbReference>
<dbReference type="EMBL" id="CAKOGP040000014">
    <property type="protein sequence ID" value="CAJ1927420.1"/>
    <property type="molecule type" value="Genomic_DNA"/>
</dbReference>
<name>A0AAD2FG57_9STRA</name>
<dbReference type="Proteomes" id="UP001295423">
    <property type="component" value="Unassembled WGS sequence"/>
</dbReference>
<evidence type="ECO:0000313" key="3">
    <source>
        <dbReference type="Proteomes" id="UP001295423"/>
    </source>
</evidence>
<proteinExistence type="predicted"/>
<accession>A0AAD2FG57</accession>
<feature type="region of interest" description="Disordered" evidence="1">
    <location>
        <begin position="848"/>
        <end position="883"/>
    </location>
</feature>
<comment type="caution">
    <text evidence="2">The sequence shown here is derived from an EMBL/GenBank/DDBJ whole genome shotgun (WGS) entry which is preliminary data.</text>
</comment>
<reference evidence="2" key="1">
    <citation type="submission" date="2023-08" db="EMBL/GenBank/DDBJ databases">
        <authorList>
            <person name="Audoor S."/>
            <person name="Bilcke G."/>
        </authorList>
    </citation>
    <scope>NUCLEOTIDE SEQUENCE</scope>
</reference>
<keyword evidence="3" id="KW-1185">Reference proteome</keyword>
<feature type="compositionally biased region" description="Basic and acidic residues" evidence="1">
    <location>
        <begin position="857"/>
        <end position="874"/>
    </location>
</feature>